<evidence type="ECO:0000313" key="9">
    <source>
        <dbReference type="EMBL" id="WVN21343.1"/>
    </source>
</evidence>
<comment type="function">
    <text evidence="6">Ligates lysine onto the cytidine present at position 34 of the AUA codon-specific tRNA(Ile) that contains the anticodon CAU, in an ATP-dependent manner. Cytidine is converted to lysidine, thus changing the amino acid specificity of the tRNA from methionine to isoleucine.</text>
</comment>
<dbReference type="InterPro" id="IPR011063">
    <property type="entry name" value="TilS/TtcA_N"/>
</dbReference>
<comment type="similarity">
    <text evidence="6">Belongs to the tRNA(Ile)-lysidine synthase family.</text>
</comment>
<feature type="binding site" evidence="6">
    <location>
        <begin position="34"/>
        <end position="39"/>
    </location>
    <ligand>
        <name>ATP</name>
        <dbReference type="ChEBI" id="CHEBI:30616"/>
    </ligand>
</feature>
<feature type="domain" description="tRNA(Ile)-lysidine/2-thiocytidine synthase N-terminal" evidence="8">
    <location>
        <begin position="28"/>
        <end position="202"/>
    </location>
</feature>
<gene>
    <name evidence="6 9" type="primary">tilS</name>
    <name evidence="9" type="ORF">V2E26_02905</name>
</gene>
<keyword evidence="6" id="KW-0963">Cytoplasm</keyword>
<dbReference type="HAMAP" id="MF_01161">
    <property type="entry name" value="tRNA_Ile_lys_synt"/>
    <property type="match status" value="1"/>
</dbReference>
<comment type="catalytic activity">
    <reaction evidence="5 6">
        <text>cytidine(34) in tRNA(Ile2) + L-lysine + ATP = lysidine(34) in tRNA(Ile2) + AMP + diphosphate + H(+)</text>
        <dbReference type="Rhea" id="RHEA:43744"/>
        <dbReference type="Rhea" id="RHEA-COMP:10625"/>
        <dbReference type="Rhea" id="RHEA-COMP:10670"/>
        <dbReference type="ChEBI" id="CHEBI:15378"/>
        <dbReference type="ChEBI" id="CHEBI:30616"/>
        <dbReference type="ChEBI" id="CHEBI:32551"/>
        <dbReference type="ChEBI" id="CHEBI:33019"/>
        <dbReference type="ChEBI" id="CHEBI:82748"/>
        <dbReference type="ChEBI" id="CHEBI:83665"/>
        <dbReference type="ChEBI" id="CHEBI:456215"/>
        <dbReference type="EC" id="6.3.4.19"/>
    </reaction>
</comment>
<dbReference type="Gene3D" id="3.40.50.620">
    <property type="entry name" value="HUPs"/>
    <property type="match status" value="1"/>
</dbReference>
<evidence type="ECO:0000256" key="4">
    <source>
        <dbReference type="ARBA" id="ARBA00022840"/>
    </source>
</evidence>
<keyword evidence="3 6" id="KW-0547">Nucleotide-binding</keyword>
<keyword evidence="7" id="KW-0175">Coiled coil</keyword>
<evidence type="ECO:0000256" key="6">
    <source>
        <dbReference type="HAMAP-Rule" id="MF_01161"/>
    </source>
</evidence>
<keyword evidence="4 6" id="KW-0067">ATP-binding</keyword>
<keyword evidence="2 6" id="KW-0819">tRNA processing</keyword>
<keyword evidence="10" id="KW-1185">Reference proteome</keyword>
<comment type="domain">
    <text evidence="6">The N-terminal region contains the highly conserved SGGXDS motif, predicted to be a P-loop motif involved in ATP binding.</text>
</comment>
<evidence type="ECO:0000313" key="10">
    <source>
        <dbReference type="Proteomes" id="UP001431935"/>
    </source>
</evidence>
<dbReference type="NCBIfam" id="TIGR02432">
    <property type="entry name" value="lysidine_TilS_N"/>
    <property type="match status" value="1"/>
</dbReference>
<dbReference type="EMBL" id="CP143578">
    <property type="protein sequence ID" value="WVN21343.1"/>
    <property type="molecule type" value="Genomic_DNA"/>
</dbReference>
<dbReference type="CDD" id="cd01992">
    <property type="entry name" value="TilS_N"/>
    <property type="match status" value="1"/>
</dbReference>
<proteinExistence type="inferred from homology"/>
<dbReference type="EC" id="6.3.4.19" evidence="6"/>
<evidence type="ECO:0000256" key="3">
    <source>
        <dbReference type="ARBA" id="ARBA00022741"/>
    </source>
</evidence>
<dbReference type="InterPro" id="IPR014729">
    <property type="entry name" value="Rossmann-like_a/b/a_fold"/>
</dbReference>
<name>A0ABZ2AHL8_9BACT</name>
<dbReference type="GO" id="GO:0032267">
    <property type="term" value="F:tRNA(Ile)-lysidine synthase activity"/>
    <property type="evidence" value="ECO:0007669"/>
    <property type="project" value="UniProtKB-EC"/>
</dbReference>
<dbReference type="SUPFAM" id="SSF52402">
    <property type="entry name" value="Adenine nucleotide alpha hydrolases-like"/>
    <property type="match status" value="1"/>
</dbReference>
<dbReference type="Pfam" id="PF01171">
    <property type="entry name" value="ATP_bind_3"/>
    <property type="match status" value="1"/>
</dbReference>
<feature type="coiled-coil region" evidence="7">
    <location>
        <begin position="216"/>
        <end position="243"/>
    </location>
</feature>
<evidence type="ECO:0000256" key="2">
    <source>
        <dbReference type="ARBA" id="ARBA00022694"/>
    </source>
</evidence>
<protein>
    <recommendedName>
        <fullName evidence="6">tRNA(Ile)-lysidine synthase</fullName>
        <ecNumber evidence="6">6.3.4.19</ecNumber>
    </recommendedName>
    <alternativeName>
        <fullName evidence="6">tRNA(Ile)-2-lysyl-cytidine synthase</fullName>
    </alternativeName>
    <alternativeName>
        <fullName evidence="6">tRNA(Ile)-lysidine synthetase</fullName>
    </alternativeName>
</protein>
<evidence type="ECO:0000256" key="7">
    <source>
        <dbReference type="SAM" id="Coils"/>
    </source>
</evidence>
<dbReference type="InterPro" id="IPR012094">
    <property type="entry name" value="tRNA_Ile_lys_synt"/>
</dbReference>
<dbReference type="Proteomes" id="UP001431935">
    <property type="component" value="Chromosome"/>
</dbReference>
<accession>A0ABZ2AHL8</accession>
<comment type="subcellular location">
    <subcellularLocation>
        <location evidence="6">Cytoplasm</location>
    </subcellularLocation>
</comment>
<evidence type="ECO:0000256" key="1">
    <source>
        <dbReference type="ARBA" id="ARBA00022598"/>
    </source>
</evidence>
<organism evidence="9 10">
    <name type="scientific">Metamycoplasma gateae</name>
    <dbReference type="NCBI Taxonomy" id="35769"/>
    <lineage>
        <taxon>Bacteria</taxon>
        <taxon>Bacillati</taxon>
        <taxon>Mycoplasmatota</taxon>
        <taxon>Mycoplasmoidales</taxon>
        <taxon>Metamycoplasmataceae</taxon>
        <taxon>Metamycoplasma</taxon>
    </lineage>
</organism>
<dbReference type="PANTHER" id="PTHR43033:SF1">
    <property type="entry name" value="TRNA(ILE)-LYSIDINE SYNTHASE-RELATED"/>
    <property type="match status" value="1"/>
</dbReference>
<evidence type="ECO:0000259" key="8">
    <source>
        <dbReference type="Pfam" id="PF01171"/>
    </source>
</evidence>
<dbReference type="RefSeq" id="WP_330463382.1">
    <property type="nucleotide sequence ID" value="NZ_CP143578.1"/>
</dbReference>
<sequence>MENNFEINHLKKIFYDEFIKNNVLLNEKFIIGVSGGPDSMWILNLMKDLDIVVAVVNYNKRKDSWKDQQIVEKFCLKNNIKCEVLILDKNQKYDGNFQKIARDQRYQFYKKLYNKYDATKLILAHHKDDALETYLFQKNSKRKPKLYGINILNNLLDMNIFRPMINLWFKDEILDMVNYFEIPYAIDYTNNLPVYTRNKIRLELKNISRDEKDKLFEELININSQLSLKNKEVEKEYLDFKNNNFSYKKLNLDHCYINEILFEFIHKNIADAKVCKNKLNSFKKFIQSEKNYKSFKINDKNFILKDHGTLKIDKK</sequence>
<evidence type="ECO:0000256" key="5">
    <source>
        <dbReference type="ARBA" id="ARBA00048539"/>
    </source>
</evidence>
<keyword evidence="1 6" id="KW-0436">Ligase</keyword>
<dbReference type="InterPro" id="IPR012795">
    <property type="entry name" value="tRNA_Ile_lys_synt_N"/>
</dbReference>
<dbReference type="PANTHER" id="PTHR43033">
    <property type="entry name" value="TRNA(ILE)-LYSIDINE SYNTHASE-RELATED"/>
    <property type="match status" value="1"/>
</dbReference>
<reference evidence="9" key="1">
    <citation type="submission" date="2024-01" db="EMBL/GenBank/DDBJ databases">
        <title>Complete genome sequence of Mycoplasma gateae strain 3700.</title>
        <authorList>
            <person name="Spergser J."/>
        </authorList>
    </citation>
    <scope>NUCLEOTIDE SEQUENCE [LARGE SCALE GENOMIC DNA]</scope>
    <source>
        <strain evidence="9">3700</strain>
    </source>
</reference>